<proteinExistence type="inferred from homology"/>
<dbReference type="PANTHER" id="PTHR43133">
    <property type="entry name" value="RNA POLYMERASE ECF-TYPE SIGMA FACTO"/>
    <property type="match status" value="1"/>
</dbReference>
<dbReference type="InParanoid" id="B4CW59"/>
<keyword evidence="10" id="KW-1185">Reference proteome</keyword>
<keyword evidence="4" id="KW-0238">DNA-binding</keyword>
<evidence type="ECO:0000256" key="3">
    <source>
        <dbReference type="ARBA" id="ARBA00023082"/>
    </source>
</evidence>
<feature type="region of interest" description="Disordered" evidence="6">
    <location>
        <begin position="1"/>
        <end position="23"/>
    </location>
</feature>
<dbReference type="SUPFAM" id="SSF88659">
    <property type="entry name" value="Sigma3 and sigma4 domains of RNA polymerase sigma factors"/>
    <property type="match status" value="1"/>
</dbReference>
<evidence type="ECO:0000259" key="7">
    <source>
        <dbReference type="Pfam" id="PF04542"/>
    </source>
</evidence>
<evidence type="ECO:0000256" key="1">
    <source>
        <dbReference type="ARBA" id="ARBA00010641"/>
    </source>
</evidence>
<dbReference type="InterPro" id="IPR007627">
    <property type="entry name" value="RNA_pol_sigma70_r2"/>
</dbReference>
<reference evidence="9 10" key="1">
    <citation type="journal article" date="2011" name="J. Bacteriol.">
        <title>Genome sequence of Chthoniobacter flavus Ellin428, an aerobic heterotrophic soil bacterium.</title>
        <authorList>
            <person name="Kant R."/>
            <person name="van Passel M.W."/>
            <person name="Palva A."/>
            <person name="Lucas S."/>
            <person name="Lapidus A."/>
            <person name="Glavina Del Rio T."/>
            <person name="Dalin E."/>
            <person name="Tice H."/>
            <person name="Bruce D."/>
            <person name="Goodwin L."/>
            <person name="Pitluck S."/>
            <person name="Larimer F.W."/>
            <person name="Land M.L."/>
            <person name="Hauser L."/>
            <person name="Sangwan P."/>
            <person name="de Vos W.M."/>
            <person name="Janssen P.H."/>
            <person name="Smidt H."/>
        </authorList>
    </citation>
    <scope>NUCLEOTIDE SEQUENCE [LARGE SCALE GENOMIC DNA]</scope>
    <source>
        <strain evidence="9 10">Ellin428</strain>
    </source>
</reference>
<dbReference type="Gene3D" id="1.10.1740.10">
    <property type="match status" value="1"/>
</dbReference>
<dbReference type="InterPro" id="IPR014284">
    <property type="entry name" value="RNA_pol_sigma-70_dom"/>
</dbReference>
<keyword evidence="5" id="KW-0804">Transcription</keyword>
<dbReference type="Gene3D" id="1.10.10.10">
    <property type="entry name" value="Winged helix-like DNA-binding domain superfamily/Winged helix DNA-binding domain"/>
    <property type="match status" value="1"/>
</dbReference>
<name>B4CW59_9BACT</name>
<dbReference type="NCBIfam" id="TIGR02937">
    <property type="entry name" value="sigma70-ECF"/>
    <property type="match status" value="1"/>
</dbReference>
<dbReference type="GO" id="GO:0006352">
    <property type="term" value="P:DNA-templated transcription initiation"/>
    <property type="evidence" value="ECO:0007669"/>
    <property type="project" value="InterPro"/>
</dbReference>
<dbReference type="GO" id="GO:0016987">
    <property type="term" value="F:sigma factor activity"/>
    <property type="evidence" value="ECO:0007669"/>
    <property type="project" value="UniProtKB-KW"/>
</dbReference>
<dbReference type="eggNOG" id="COG1595">
    <property type="taxonomic scope" value="Bacteria"/>
</dbReference>
<dbReference type="Pfam" id="PF08281">
    <property type="entry name" value="Sigma70_r4_2"/>
    <property type="match status" value="1"/>
</dbReference>
<comment type="similarity">
    <text evidence="1">Belongs to the sigma-70 factor family. ECF subfamily.</text>
</comment>
<dbReference type="PANTHER" id="PTHR43133:SF8">
    <property type="entry name" value="RNA POLYMERASE SIGMA FACTOR HI_1459-RELATED"/>
    <property type="match status" value="1"/>
</dbReference>
<evidence type="ECO:0000256" key="6">
    <source>
        <dbReference type="SAM" id="MobiDB-lite"/>
    </source>
</evidence>
<dbReference type="STRING" id="497964.CfE428DRAFT_0896"/>
<dbReference type="Pfam" id="PF04542">
    <property type="entry name" value="Sigma70_r2"/>
    <property type="match status" value="1"/>
</dbReference>
<evidence type="ECO:0000259" key="8">
    <source>
        <dbReference type="Pfam" id="PF08281"/>
    </source>
</evidence>
<dbReference type="InterPro" id="IPR013325">
    <property type="entry name" value="RNA_pol_sigma_r2"/>
</dbReference>
<dbReference type="InterPro" id="IPR013324">
    <property type="entry name" value="RNA_pol_sigma_r3/r4-like"/>
</dbReference>
<dbReference type="FunCoup" id="B4CW59">
    <property type="interactions" value="278"/>
</dbReference>
<protein>
    <submittedName>
        <fullName evidence="9">RNA polymerase, sigma-24 subunit, ECF subfamily</fullName>
    </submittedName>
</protein>
<dbReference type="GO" id="GO:0003677">
    <property type="term" value="F:DNA binding"/>
    <property type="evidence" value="ECO:0007669"/>
    <property type="project" value="UniProtKB-KW"/>
</dbReference>
<evidence type="ECO:0000256" key="4">
    <source>
        <dbReference type="ARBA" id="ARBA00023125"/>
    </source>
</evidence>
<dbReference type="CDD" id="cd06171">
    <property type="entry name" value="Sigma70_r4"/>
    <property type="match status" value="1"/>
</dbReference>
<accession>B4CW59</accession>
<feature type="domain" description="RNA polymerase sigma-70 region 2" evidence="7">
    <location>
        <begin position="43"/>
        <end position="109"/>
    </location>
</feature>
<feature type="domain" description="RNA polymerase sigma factor 70 region 4 type 2" evidence="8">
    <location>
        <begin position="149"/>
        <end position="202"/>
    </location>
</feature>
<keyword evidence="3" id="KW-0731">Sigma factor</keyword>
<dbReference type="Proteomes" id="UP000005824">
    <property type="component" value="Unassembled WGS sequence"/>
</dbReference>
<dbReference type="SUPFAM" id="SSF88946">
    <property type="entry name" value="Sigma2 domain of RNA polymerase sigma factors"/>
    <property type="match status" value="1"/>
</dbReference>
<evidence type="ECO:0000256" key="5">
    <source>
        <dbReference type="ARBA" id="ARBA00023163"/>
    </source>
</evidence>
<dbReference type="InterPro" id="IPR039425">
    <property type="entry name" value="RNA_pol_sigma-70-like"/>
</dbReference>
<dbReference type="EMBL" id="ABVL01000002">
    <property type="protein sequence ID" value="EDY21651.1"/>
    <property type="molecule type" value="Genomic_DNA"/>
</dbReference>
<dbReference type="InterPro" id="IPR013249">
    <property type="entry name" value="RNA_pol_sigma70_r4_t2"/>
</dbReference>
<organism evidence="9 10">
    <name type="scientific">Chthoniobacter flavus Ellin428</name>
    <dbReference type="NCBI Taxonomy" id="497964"/>
    <lineage>
        <taxon>Bacteria</taxon>
        <taxon>Pseudomonadati</taxon>
        <taxon>Verrucomicrobiota</taxon>
        <taxon>Spartobacteria</taxon>
        <taxon>Chthoniobacterales</taxon>
        <taxon>Chthoniobacteraceae</taxon>
        <taxon>Chthoniobacter</taxon>
    </lineage>
</organism>
<dbReference type="AlphaFoldDB" id="B4CW59"/>
<evidence type="ECO:0000256" key="2">
    <source>
        <dbReference type="ARBA" id="ARBA00023015"/>
    </source>
</evidence>
<gene>
    <name evidence="9" type="ORF">CfE428DRAFT_0896</name>
</gene>
<evidence type="ECO:0000313" key="9">
    <source>
        <dbReference type="EMBL" id="EDY21651.1"/>
    </source>
</evidence>
<evidence type="ECO:0000313" key="10">
    <source>
        <dbReference type="Proteomes" id="UP000005824"/>
    </source>
</evidence>
<comment type="caution">
    <text evidence="9">The sequence shown here is derived from an EMBL/GenBank/DDBJ whole genome shotgun (WGS) entry which is preliminary data.</text>
</comment>
<dbReference type="InterPro" id="IPR036388">
    <property type="entry name" value="WH-like_DNA-bd_sf"/>
</dbReference>
<sequence length="213" mass="24207">MNELRPDPSNTVPTETPDAAAGPDDLELVARSQAGDTSAFNELVIRYRNRAYAMIYNMVRNEQDAWDLAQDGFLKAWKSINRFRGQSSFYTWLYRILMNVAIDSLRKKQIEGGQEFDDQIGLHNIAPGAATAPKSEMEPAERISDKEIRQRIDEAIAKLSPEHRTAIVMREIDGLEYTEIAEQMGCSLGTVMSRLFYARKKLQALLKDVYETI</sequence>
<keyword evidence="2" id="KW-0805">Transcription regulation</keyword>